<evidence type="ECO:0008006" key="4">
    <source>
        <dbReference type="Google" id="ProtNLM"/>
    </source>
</evidence>
<keyword evidence="1" id="KW-1133">Transmembrane helix</keyword>
<proteinExistence type="predicted"/>
<dbReference type="Proteomes" id="UP000199568">
    <property type="component" value="Unassembled WGS sequence"/>
</dbReference>
<keyword evidence="3" id="KW-1185">Reference proteome</keyword>
<organism evidence="2 3">
    <name type="scientific">Natronincola peptidivorans</name>
    <dbReference type="NCBI Taxonomy" id="426128"/>
    <lineage>
        <taxon>Bacteria</taxon>
        <taxon>Bacillati</taxon>
        <taxon>Bacillota</taxon>
        <taxon>Clostridia</taxon>
        <taxon>Peptostreptococcales</taxon>
        <taxon>Natronincolaceae</taxon>
        <taxon>Natronincola</taxon>
    </lineage>
</organism>
<name>A0A1H9YSM9_9FIRM</name>
<sequence>MKKETMVGLITGSLLGATVGMYAVSNMSPKEQKKMMKRGRKMITTAAHMMSGMNMF</sequence>
<feature type="transmembrane region" description="Helical" evidence="1">
    <location>
        <begin position="6"/>
        <end position="28"/>
    </location>
</feature>
<evidence type="ECO:0000313" key="2">
    <source>
        <dbReference type="EMBL" id="SES72154.1"/>
    </source>
</evidence>
<accession>A0A1H9YSM9</accession>
<keyword evidence="1" id="KW-0472">Membrane</keyword>
<keyword evidence="1" id="KW-0812">Transmembrane</keyword>
<gene>
    <name evidence="2" type="ORF">SAMN05660297_00387</name>
</gene>
<protein>
    <recommendedName>
        <fullName evidence="4">YtxH-like protein</fullName>
    </recommendedName>
</protein>
<dbReference type="EMBL" id="FOHU01000001">
    <property type="protein sequence ID" value="SES72154.1"/>
    <property type="molecule type" value="Genomic_DNA"/>
</dbReference>
<evidence type="ECO:0000256" key="1">
    <source>
        <dbReference type="SAM" id="Phobius"/>
    </source>
</evidence>
<dbReference type="AlphaFoldDB" id="A0A1H9YSM9"/>
<dbReference type="STRING" id="426128.SAMN05660297_00387"/>
<reference evidence="2 3" key="1">
    <citation type="submission" date="2016-10" db="EMBL/GenBank/DDBJ databases">
        <authorList>
            <person name="de Groot N.N."/>
        </authorList>
    </citation>
    <scope>NUCLEOTIDE SEQUENCE [LARGE SCALE GENOMIC DNA]</scope>
    <source>
        <strain evidence="2 3">DSM 18979</strain>
    </source>
</reference>
<dbReference type="RefSeq" id="WP_170834633.1">
    <property type="nucleotide sequence ID" value="NZ_FOHU01000001.1"/>
</dbReference>
<evidence type="ECO:0000313" key="3">
    <source>
        <dbReference type="Proteomes" id="UP000199568"/>
    </source>
</evidence>